<dbReference type="PANTHER" id="PTHR39963:SF1">
    <property type="entry name" value="MNMC-LIKE METHYLTRANSFERASE DOMAIN-CONTAINING PROTEIN"/>
    <property type="match status" value="1"/>
</dbReference>
<evidence type="ECO:0000313" key="2">
    <source>
        <dbReference type="EMBL" id="SFC74240.1"/>
    </source>
</evidence>
<gene>
    <name evidence="2" type="ORF">SAMN05421780_10942</name>
</gene>
<dbReference type="RefSeq" id="WP_091514442.1">
    <property type="nucleotide sequence ID" value="NZ_FOLE01000009.1"/>
</dbReference>
<keyword evidence="3" id="KW-1185">Reference proteome</keyword>
<dbReference type="NCBIfam" id="NF033855">
    <property type="entry name" value="tRNA_MNMC2"/>
    <property type="match status" value="1"/>
</dbReference>
<dbReference type="OrthoDB" id="9786494at2"/>
<dbReference type="Proteomes" id="UP000199514">
    <property type="component" value="Unassembled WGS sequence"/>
</dbReference>
<protein>
    <submittedName>
        <fullName evidence="2">tRNA U34 5-methylaminomethyl-2-thiouridine-forming methyltransferase MnmC</fullName>
    </submittedName>
</protein>
<dbReference type="GO" id="GO:0004808">
    <property type="term" value="F:tRNA (5-methylaminomethyl-2-thiouridylate)(34)-methyltransferase activity"/>
    <property type="evidence" value="ECO:0007669"/>
    <property type="project" value="InterPro"/>
</dbReference>
<feature type="domain" description="MnmC-like methyltransferase" evidence="1">
    <location>
        <begin position="147"/>
        <end position="220"/>
    </location>
</feature>
<evidence type="ECO:0000313" key="3">
    <source>
        <dbReference type="Proteomes" id="UP000199514"/>
    </source>
</evidence>
<dbReference type="InterPro" id="IPR029063">
    <property type="entry name" value="SAM-dependent_MTases_sf"/>
</dbReference>
<sequence>MNLEIVTTADGSTTLYNPELNEHYHSQRGAQGESEHVYIQAGLRPLLEAGQKHIKILEIGTGTGLNVLLTLREAAANPSVQIEYHTLEPFPLSADVAAGLHFPLLDEAPELVPILPIIHKHWNNKKLLPNYDVHKYYVGLLDFAACQNFDLVYFSAFGPKKQPDLWTIEVFTHLRTLLKPNACLVTYASQGQARRNMQAAGFEVFKLKGALGKNEMIRAFAKAL</sequence>
<dbReference type="InterPro" id="IPR008471">
    <property type="entry name" value="MnmC-like_methylTransf"/>
</dbReference>
<dbReference type="GO" id="GO:0032259">
    <property type="term" value="P:methylation"/>
    <property type="evidence" value="ECO:0007669"/>
    <property type="project" value="UniProtKB-KW"/>
</dbReference>
<dbReference type="EMBL" id="FOLE01000009">
    <property type="protein sequence ID" value="SFC74240.1"/>
    <property type="molecule type" value="Genomic_DNA"/>
</dbReference>
<dbReference type="SUPFAM" id="SSF53335">
    <property type="entry name" value="S-adenosyl-L-methionine-dependent methyltransferases"/>
    <property type="match status" value="1"/>
</dbReference>
<dbReference type="GO" id="GO:0016645">
    <property type="term" value="F:oxidoreductase activity, acting on the CH-NH group of donors"/>
    <property type="evidence" value="ECO:0007669"/>
    <property type="project" value="InterPro"/>
</dbReference>
<dbReference type="Gene3D" id="3.40.50.150">
    <property type="entry name" value="Vaccinia Virus protein VP39"/>
    <property type="match status" value="1"/>
</dbReference>
<organism evidence="2 3">
    <name type="scientific">Flexibacter flexilis DSM 6793</name>
    <dbReference type="NCBI Taxonomy" id="927664"/>
    <lineage>
        <taxon>Bacteria</taxon>
        <taxon>Pseudomonadati</taxon>
        <taxon>Bacteroidota</taxon>
        <taxon>Cytophagia</taxon>
        <taxon>Cytophagales</taxon>
        <taxon>Flexibacteraceae</taxon>
        <taxon>Flexibacter</taxon>
    </lineage>
</organism>
<reference evidence="2 3" key="1">
    <citation type="submission" date="2016-10" db="EMBL/GenBank/DDBJ databases">
        <authorList>
            <person name="de Groot N.N."/>
        </authorList>
    </citation>
    <scope>NUCLEOTIDE SEQUENCE [LARGE SCALE GENOMIC DNA]</scope>
    <source>
        <strain evidence="2 3">DSM 6793</strain>
    </source>
</reference>
<accession>A0A1I1LXQ4</accession>
<proteinExistence type="predicted"/>
<dbReference type="STRING" id="927664.SAMN05421780_10942"/>
<dbReference type="Pfam" id="PF05430">
    <property type="entry name" value="Methyltransf_30"/>
    <property type="match status" value="1"/>
</dbReference>
<dbReference type="InterPro" id="IPR047785">
    <property type="entry name" value="tRNA_MNMC2"/>
</dbReference>
<name>A0A1I1LXQ4_9BACT</name>
<evidence type="ECO:0000259" key="1">
    <source>
        <dbReference type="Pfam" id="PF05430"/>
    </source>
</evidence>
<keyword evidence="2" id="KW-0489">Methyltransferase</keyword>
<keyword evidence="2" id="KW-0808">Transferase</keyword>
<dbReference type="PANTHER" id="PTHR39963">
    <property type="entry name" value="SLL0983 PROTEIN"/>
    <property type="match status" value="1"/>
</dbReference>
<dbReference type="AlphaFoldDB" id="A0A1I1LXQ4"/>